<dbReference type="EMBL" id="BARU01031792">
    <property type="protein sequence ID" value="GAH63778.1"/>
    <property type="molecule type" value="Genomic_DNA"/>
</dbReference>
<keyword evidence="4 5" id="KW-0472">Membrane</keyword>
<name>X1J1W6_9ZZZZ</name>
<dbReference type="InterPro" id="IPR003689">
    <property type="entry name" value="ZIP"/>
</dbReference>
<evidence type="ECO:0000256" key="1">
    <source>
        <dbReference type="ARBA" id="ARBA00004141"/>
    </source>
</evidence>
<evidence type="ECO:0000256" key="4">
    <source>
        <dbReference type="ARBA" id="ARBA00023136"/>
    </source>
</evidence>
<evidence type="ECO:0000256" key="5">
    <source>
        <dbReference type="SAM" id="Phobius"/>
    </source>
</evidence>
<dbReference type="PANTHER" id="PTHR16950">
    <property type="entry name" value="ZINC TRANSPORTER SLC39A7 HISTIDINE-RICH MEMBRANE PROTEIN KE4"/>
    <property type="match status" value="1"/>
</dbReference>
<feature type="non-terminal residue" evidence="6">
    <location>
        <position position="1"/>
    </location>
</feature>
<evidence type="ECO:0000313" key="6">
    <source>
        <dbReference type="EMBL" id="GAH63778.1"/>
    </source>
</evidence>
<dbReference type="Pfam" id="PF02535">
    <property type="entry name" value="Zip"/>
    <property type="match status" value="1"/>
</dbReference>
<feature type="transmembrane region" description="Helical" evidence="5">
    <location>
        <begin position="65"/>
        <end position="86"/>
    </location>
</feature>
<feature type="transmembrane region" description="Helical" evidence="5">
    <location>
        <begin position="130"/>
        <end position="147"/>
    </location>
</feature>
<reference evidence="6" key="1">
    <citation type="journal article" date="2014" name="Front. Microbiol.">
        <title>High frequency of phylogenetically diverse reductive dehalogenase-homologous genes in deep subseafloor sedimentary metagenomes.</title>
        <authorList>
            <person name="Kawai M."/>
            <person name="Futagami T."/>
            <person name="Toyoda A."/>
            <person name="Takaki Y."/>
            <person name="Nishi S."/>
            <person name="Hori S."/>
            <person name="Arai W."/>
            <person name="Tsubouchi T."/>
            <person name="Morono Y."/>
            <person name="Uchiyama I."/>
            <person name="Ito T."/>
            <person name="Fujiyama A."/>
            <person name="Inagaki F."/>
            <person name="Takami H."/>
        </authorList>
    </citation>
    <scope>NUCLEOTIDE SEQUENCE</scope>
    <source>
        <strain evidence="6">Expedition CK06-06</strain>
    </source>
</reference>
<comment type="caution">
    <text evidence="6">The sequence shown here is derived from an EMBL/GenBank/DDBJ whole genome shotgun (WGS) entry which is preliminary data.</text>
</comment>
<dbReference type="GO" id="GO:0016020">
    <property type="term" value="C:membrane"/>
    <property type="evidence" value="ECO:0007669"/>
    <property type="project" value="UniProtKB-SubCell"/>
</dbReference>
<comment type="subcellular location">
    <subcellularLocation>
        <location evidence="1">Membrane</location>
        <topology evidence="1">Multi-pass membrane protein</topology>
    </subcellularLocation>
</comment>
<feature type="transmembrane region" description="Helical" evidence="5">
    <location>
        <begin position="92"/>
        <end position="109"/>
    </location>
</feature>
<feature type="transmembrane region" description="Helical" evidence="5">
    <location>
        <begin position="19"/>
        <end position="44"/>
    </location>
</feature>
<dbReference type="PANTHER" id="PTHR16950:SF16">
    <property type="entry name" value="ZINC TRANSPORTER ZIP13"/>
    <property type="match status" value="1"/>
</dbReference>
<keyword evidence="2 5" id="KW-0812">Transmembrane</keyword>
<proteinExistence type="predicted"/>
<dbReference type="AlphaFoldDB" id="X1J1W6"/>
<keyword evidence="3 5" id="KW-1133">Transmembrane helix</keyword>
<dbReference type="GO" id="GO:0046873">
    <property type="term" value="F:metal ion transmembrane transporter activity"/>
    <property type="evidence" value="ECO:0007669"/>
    <property type="project" value="InterPro"/>
</dbReference>
<evidence type="ECO:0000256" key="3">
    <source>
        <dbReference type="ARBA" id="ARBA00022989"/>
    </source>
</evidence>
<organism evidence="6">
    <name type="scientific">marine sediment metagenome</name>
    <dbReference type="NCBI Taxonomy" id="412755"/>
    <lineage>
        <taxon>unclassified sequences</taxon>
        <taxon>metagenomes</taxon>
        <taxon>ecological metagenomes</taxon>
    </lineage>
</organism>
<protein>
    <recommendedName>
        <fullName evidence="7">ZIP family metal transporter</fullName>
    </recommendedName>
</protein>
<gene>
    <name evidence="6" type="ORF">S03H2_50232</name>
</gene>
<evidence type="ECO:0000256" key="2">
    <source>
        <dbReference type="ARBA" id="ARBA00022692"/>
    </source>
</evidence>
<accession>X1J1W6</accession>
<sequence length="148" mass="16184">APGPIILIGDSFHNLIDGIIIASSFLINFAMGIAVSLSVIAHEVPQEVGDFGILLDQNYSKKKALFYNTLSGSSTIPAAIVSYFILDITKAAIPYILAFSAASFIYIALSDLYPELQHRNIELKHTLRQFLLMMAGIGTMILVFQVHI</sequence>
<evidence type="ECO:0008006" key="7">
    <source>
        <dbReference type="Google" id="ProtNLM"/>
    </source>
</evidence>